<dbReference type="SUPFAM" id="SSF56731">
    <property type="entry name" value="DNA primase core"/>
    <property type="match status" value="1"/>
</dbReference>
<evidence type="ECO:0008006" key="2">
    <source>
        <dbReference type="Google" id="ProtNLM"/>
    </source>
</evidence>
<proteinExistence type="inferred from homology"/>
<dbReference type="EMBL" id="UINC01002618">
    <property type="protein sequence ID" value="SUZ98589.1"/>
    <property type="molecule type" value="Genomic_DNA"/>
</dbReference>
<dbReference type="Gene3D" id="3.90.980.10">
    <property type="entry name" value="DNA primase, catalytic core, N-terminal domain"/>
    <property type="match status" value="1"/>
</dbReference>
<organism evidence="1">
    <name type="scientific">marine metagenome</name>
    <dbReference type="NCBI Taxonomy" id="408172"/>
    <lineage>
        <taxon>unclassified sequences</taxon>
        <taxon>metagenomes</taxon>
        <taxon>ecological metagenomes</taxon>
    </lineage>
</organism>
<dbReference type="InterPro" id="IPR037068">
    <property type="entry name" value="DNA_primase_core_N_sf"/>
</dbReference>
<dbReference type="AlphaFoldDB" id="A0A381S559"/>
<gene>
    <name evidence="1" type="ORF">METZ01_LOCUS51443</name>
</gene>
<reference evidence="1" key="1">
    <citation type="submission" date="2018-05" db="EMBL/GenBank/DDBJ databases">
        <authorList>
            <person name="Lanie J.A."/>
            <person name="Ng W.-L."/>
            <person name="Kazmierczak K.M."/>
            <person name="Andrzejewski T.M."/>
            <person name="Davidsen T.M."/>
            <person name="Wayne K.J."/>
            <person name="Tettelin H."/>
            <person name="Glass J.I."/>
            <person name="Rusch D."/>
            <person name="Podicherti R."/>
            <person name="Tsui H.-C.T."/>
            <person name="Winkler M.E."/>
        </authorList>
    </citation>
    <scope>NUCLEOTIDE SEQUENCE</scope>
</reference>
<evidence type="ECO:0000313" key="1">
    <source>
        <dbReference type="EMBL" id="SUZ98589.1"/>
    </source>
</evidence>
<dbReference type="HAMAP" id="MF_04157">
    <property type="entry name" value="PRIMASE_T4"/>
    <property type="match status" value="1"/>
</dbReference>
<dbReference type="InterPro" id="IPR046392">
    <property type="entry name" value="PRIMASE_T4"/>
</dbReference>
<accession>A0A381S559</accession>
<name>A0A381S559_9ZZZZ</name>
<dbReference type="Gene3D" id="3.40.1360.10">
    <property type="match status" value="1"/>
</dbReference>
<protein>
    <recommendedName>
        <fullName evidence="2">DNA primase</fullName>
    </recommendedName>
</protein>
<sequence length="331" mass="38651">MSSYIDLKYINAISSALSQFKKKTDYLFNFRCPHCGDSQKSKTKARAYLYRVKNDMFFKCHNCGMGQNLANFIKFLDPKKYGEYLLERYKGSAPSTPQPKFDFKPTKFKETNLLDSCIKVSTLKDGHPVKEYVKKRLIPPQYYEIIYFVDKFHNFANKVKPGTFKERYEHPRLIIPFFDVTGTLFAFQGRAFGKEQPKYITIKLDETKQKVYGLERVNFQKHIYIVEGPLDSLFLDNCLAAGGADLTLRVSSDQVTYIFDNEPRNKEIIKRMYAVIEKNYNVVVWPNDVQLKDVNEMIMNGVKISELRDIISNNTFSKLEALTKLNYYKKC</sequence>